<dbReference type="PROSITE" id="PS51257">
    <property type="entry name" value="PROKAR_LIPOPROTEIN"/>
    <property type="match status" value="1"/>
</dbReference>
<dbReference type="EMBL" id="CP046056">
    <property type="protein sequence ID" value="QQD24748.1"/>
    <property type="molecule type" value="Genomic_DNA"/>
</dbReference>
<evidence type="ECO:0000256" key="1">
    <source>
        <dbReference type="SAM" id="SignalP"/>
    </source>
</evidence>
<sequence length="200" mass="21758">MKQVVLSLFIVLLSACASTNWSARNYQDEFTDQKTCRVVYGTDFGKGMVKGLGGIHYYPFIENGPDGVVFGVHNDYEVPVGDVQIRIDGNNFISISQSETPLRFSSSSHKIDMSYMKGIEGVDAEAMEKSMAATMENVQKMSSPYTATAGEKAEKIVDQLQVGKVLKMRIIGFGVNSVATTTGEYALGEDIKQALANCGI</sequence>
<keyword evidence="1" id="KW-0732">Signal</keyword>
<evidence type="ECO:0000313" key="3">
    <source>
        <dbReference type="Proteomes" id="UP000596074"/>
    </source>
</evidence>
<evidence type="ECO:0000313" key="2">
    <source>
        <dbReference type="EMBL" id="QQD24748.1"/>
    </source>
</evidence>
<feature type="chain" id="PRO_5040800073" description="Lipoprotein" evidence="1">
    <location>
        <begin position="24"/>
        <end position="200"/>
    </location>
</feature>
<gene>
    <name evidence="2" type="ORF">GJQ55_09865</name>
</gene>
<feature type="signal peptide" evidence="1">
    <location>
        <begin position="1"/>
        <end position="23"/>
    </location>
</feature>
<dbReference type="AlphaFoldDB" id="A0A9X7YP11"/>
<name>A0A9X7YP11_9GAMM</name>
<accession>A0A9X7YP11</accession>
<protein>
    <recommendedName>
        <fullName evidence="4">Lipoprotein</fullName>
    </recommendedName>
</protein>
<proteinExistence type="predicted"/>
<reference evidence="2 3" key="1">
    <citation type="submission" date="2019-11" db="EMBL/GenBank/DDBJ databases">
        <title>Venatorbacter sp. nov. a predator of Campylobacter and other Gram-negative bacteria.</title>
        <authorList>
            <person name="Saeedi A."/>
            <person name="Cummings N.J."/>
            <person name="Connerton I.F."/>
            <person name="Connerton P.L."/>
        </authorList>
    </citation>
    <scope>NUCLEOTIDE SEQUENCE [LARGE SCALE GENOMIC DNA]</scope>
    <source>
        <strain evidence="2">XL5</strain>
    </source>
</reference>
<dbReference type="Proteomes" id="UP000596074">
    <property type="component" value="Chromosome"/>
</dbReference>
<evidence type="ECO:0008006" key="4">
    <source>
        <dbReference type="Google" id="ProtNLM"/>
    </source>
</evidence>
<dbReference type="KEGG" id="vcw:GJQ55_09865"/>
<dbReference type="RefSeq" id="WP_228344809.1">
    <property type="nucleotide sequence ID" value="NZ_CP046056.1"/>
</dbReference>
<organism evidence="2 3">
    <name type="scientific">Venatoribacter cucullus</name>
    <dbReference type="NCBI Taxonomy" id="2661630"/>
    <lineage>
        <taxon>Bacteria</taxon>
        <taxon>Pseudomonadati</taxon>
        <taxon>Pseudomonadota</taxon>
        <taxon>Gammaproteobacteria</taxon>
        <taxon>Oceanospirillales</taxon>
        <taxon>Oceanospirillaceae</taxon>
        <taxon>Venatoribacter</taxon>
    </lineage>
</organism>
<keyword evidence="3" id="KW-1185">Reference proteome</keyword>